<accession>A0AAW9EGH2</accession>
<dbReference type="InterPro" id="IPR027417">
    <property type="entry name" value="P-loop_NTPase"/>
</dbReference>
<keyword evidence="2" id="KW-0547">Nucleotide-binding</keyword>
<proteinExistence type="inferred from homology"/>
<feature type="domain" description="AAA+ ATPase" evidence="4">
    <location>
        <begin position="116"/>
        <end position="248"/>
    </location>
</feature>
<dbReference type="EMBL" id="JAXABJ010000001">
    <property type="protein sequence ID" value="MDX7146762.1"/>
    <property type="molecule type" value="Genomic_DNA"/>
</dbReference>
<comment type="caution">
    <text evidence="5">The sequence shown here is derived from an EMBL/GenBank/DDBJ whole genome shotgun (WGS) entry which is preliminary data.</text>
</comment>
<evidence type="ECO:0000313" key="5">
    <source>
        <dbReference type="EMBL" id="MDX7146762.1"/>
    </source>
</evidence>
<dbReference type="Proteomes" id="UP001271725">
    <property type="component" value="Unassembled WGS sequence"/>
</dbReference>
<name>A0AAW9EGH2_9ENTR</name>
<dbReference type="GO" id="GO:0005524">
    <property type="term" value="F:ATP binding"/>
    <property type="evidence" value="ECO:0007669"/>
    <property type="project" value="UniProtKB-KW"/>
</dbReference>
<dbReference type="InterPro" id="IPR003593">
    <property type="entry name" value="AAA+_ATPase"/>
</dbReference>
<evidence type="ECO:0000256" key="1">
    <source>
        <dbReference type="ARBA" id="ARBA00006914"/>
    </source>
</evidence>
<comment type="similarity">
    <text evidence="1">Belongs to the AAA ATPase family.</text>
</comment>
<dbReference type="AlphaFoldDB" id="A0AAW9EGH2"/>
<evidence type="ECO:0000259" key="4">
    <source>
        <dbReference type="SMART" id="SM00382"/>
    </source>
</evidence>
<gene>
    <name evidence="5" type="ORF">SJ265_03005</name>
</gene>
<organism evidence="5 6">
    <name type="scientific">Citrobacter portucalensis</name>
    <dbReference type="NCBI Taxonomy" id="1639133"/>
    <lineage>
        <taxon>Bacteria</taxon>
        <taxon>Pseudomonadati</taxon>
        <taxon>Pseudomonadota</taxon>
        <taxon>Gammaproteobacteria</taxon>
        <taxon>Enterobacterales</taxon>
        <taxon>Enterobacteriaceae</taxon>
        <taxon>Citrobacter</taxon>
        <taxon>Citrobacter freundii complex</taxon>
    </lineage>
</organism>
<evidence type="ECO:0000256" key="2">
    <source>
        <dbReference type="ARBA" id="ARBA00022741"/>
    </source>
</evidence>
<dbReference type="SMART" id="SM00382">
    <property type="entry name" value="AAA"/>
    <property type="match status" value="1"/>
</dbReference>
<evidence type="ECO:0000313" key="6">
    <source>
        <dbReference type="Proteomes" id="UP001271725"/>
    </source>
</evidence>
<protein>
    <submittedName>
        <fullName evidence="5">ATP-binding protein</fullName>
    </submittedName>
</protein>
<dbReference type="SUPFAM" id="SSF52540">
    <property type="entry name" value="P-loop containing nucleoside triphosphate hydrolases"/>
    <property type="match status" value="1"/>
</dbReference>
<dbReference type="PANTHER" id="PTHR23073">
    <property type="entry name" value="26S PROTEASOME REGULATORY SUBUNIT"/>
    <property type="match status" value="1"/>
</dbReference>
<keyword evidence="3 5" id="KW-0067">ATP-binding</keyword>
<dbReference type="RefSeq" id="WP_319846503.1">
    <property type="nucleotide sequence ID" value="NZ_JAXABA010000040.1"/>
</dbReference>
<dbReference type="InterPro" id="IPR003959">
    <property type="entry name" value="ATPase_AAA_core"/>
</dbReference>
<dbReference type="CDD" id="cd19481">
    <property type="entry name" value="RecA-like_protease"/>
    <property type="match status" value="1"/>
</dbReference>
<dbReference type="InterPro" id="IPR050221">
    <property type="entry name" value="26S_Proteasome_ATPase"/>
</dbReference>
<sequence length="368" mass="40747">MKVLVEDIVALIEASLDANYSEVRSVSNRIARAISVEDMDGAKKIKSVLRRKGVPLRSSGYSDSLPVDPKSRMPLLEEHQWPVTPLLLGESERNTFTTFIESVKQQDKLIENGLTGKLGLLLSGPPGTGKTLIAGHIASQLNRPLYVVRLDSVISSLLGDTAKNLRQIFEFVPSRNGILLLDEVDAVAKVRDDKHEIGELKRVVNTLIQGLDSLDDNSVVIAATNHAELLDPAIWRRFPFKIRLDLPSQDLREVLWDHFLFQDNGKTKELRALAAISEGMSGADIETISIAARRQAILKDTELSLPSIILSVVDSDFNNSVMPCSNDMELVKKKKLINLLSKTKLFSKTEIADLLGLSRQTISSHLKE</sequence>
<reference evidence="5" key="1">
    <citation type="submission" date="2023-11" db="EMBL/GenBank/DDBJ databases">
        <title>Detection of rare carbapenemases in Enterobacterales - comparison of two colorimetric and two CIM-based carbapenemase assays.</title>
        <authorList>
            <person name="Schaffarczyk L."/>
            <person name="Noster J."/>
            <person name="Stelzer Y."/>
            <person name="Sattler J."/>
            <person name="Gatermann S."/>
            <person name="Hamprecht A."/>
        </authorList>
    </citation>
    <scope>NUCLEOTIDE SEQUENCE</scope>
    <source>
        <strain evidence="5">CIM-Carb-133</strain>
    </source>
</reference>
<dbReference type="Gene3D" id="3.40.50.300">
    <property type="entry name" value="P-loop containing nucleotide triphosphate hydrolases"/>
    <property type="match status" value="1"/>
</dbReference>
<dbReference type="GO" id="GO:0016887">
    <property type="term" value="F:ATP hydrolysis activity"/>
    <property type="evidence" value="ECO:0007669"/>
    <property type="project" value="InterPro"/>
</dbReference>
<dbReference type="Pfam" id="PF00004">
    <property type="entry name" value="AAA"/>
    <property type="match status" value="1"/>
</dbReference>
<evidence type="ECO:0000256" key="3">
    <source>
        <dbReference type="ARBA" id="ARBA00022840"/>
    </source>
</evidence>